<evidence type="ECO:0000313" key="1">
    <source>
        <dbReference type="EMBL" id="CAH1707872.1"/>
    </source>
</evidence>
<proteinExistence type="predicted"/>
<name>A0A9P0NCU5_APHGO</name>
<reference evidence="1" key="1">
    <citation type="submission" date="2022-02" db="EMBL/GenBank/DDBJ databases">
        <authorList>
            <person name="King R."/>
        </authorList>
    </citation>
    <scope>NUCLEOTIDE SEQUENCE</scope>
</reference>
<dbReference type="Proteomes" id="UP001154329">
    <property type="component" value="Chromosome 1"/>
</dbReference>
<protein>
    <submittedName>
        <fullName evidence="1">Uncharacterized protein</fullName>
    </submittedName>
</protein>
<gene>
    <name evidence="1" type="ORF">APHIGO_LOCUS191</name>
</gene>
<keyword evidence="2" id="KW-1185">Reference proteome</keyword>
<dbReference type="AlphaFoldDB" id="A0A9P0NCU5"/>
<evidence type="ECO:0000313" key="2">
    <source>
        <dbReference type="Proteomes" id="UP001154329"/>
    </source>
</evidence>
<sequence>MRHGVKEYCIEMELNCVMVSLLLNYIKKIINTTISNYNNLLSIYKNKAMHNILIEHLKIIEVQLPNKTHALNVDQKCLQYREQLDDPDRN</sequence>
<organism evidence="1 2">
    <name type="scientific">Aphis gossypii</name>
    <name type="common">Cotton aphid</name>
    <dbReference type="NCBI Taxonomy" id="80765"/>
    <lineage>
        <taxon>Eukaryota</taxon>
        <taxon>Metazoa</taxon>
        <taxon>Ecdysozoa</taxon>
        <taxon>Arthropoda</taxon>
        <taxon>Hexapoda</taxon>
        <taxon>Insecta</taxon>
        <taxon>Pterygota</taxon>
        <taxon>Neoptera</taxon>
        <taxon>Paraneoptera</taxon>
        <taxon>Hemiptera</taxon>
        <taxon>Sternorrhyncha</taxon>
        <taxon>Aphidomorpha</taxon>
        <taxon>Aphidoidea</taxon>
        <taxon>Aphididae</taxon>
        <taxon>Aphidini</taxon>
        <taxon>Aphis</taxon>
        <taxon>Aphis</taxon>
    </lineage>
</organism>
<reference evidence="1" key="2">
    <citation type="submission" date="2022-10" db="EMBL/GenBank/DDBJ databases">
        <authorList>
            <consortium name="ENA_rothamsted_submissions"/>
            <consortium name="culmorum"/>
            <person name="King R."/>
        </authorList>
    </citation>
    <scope>NUCLEOTIDE SEQUENCE</scope>
</reference>
<accession>A0A9P0NCU5</accession>
<dbReference type="EMBL" id="OU899034">
    <property type="protein sequence ID" value="CAH1707872.1"/>
    <property type="molecule type" value="Genomic_DNA"/>
</dbReference>